<keyword evidence="3" id="KW-1185">Reference proteome</keyword>
<evidence type="ECO:0000313" key="2">
    <source>
        <dbReference type="EMBL" id="GAA3363382.1"/>
    </source>
</evidence>
<evidence type="ECO:0000313" key="3">
    <source>
        <dbReference type="Proteomes" id="UP001500483"/>
    </source>
</evidence>
<accession>A0ABP6RYJ5</accession>
<organism evidence="2 3">
    <name type="scientific">Saccharopolyspora gregorii</name>
    <dbReference type="NCBI Taxonomy" id="33914"/>
    <lineage>
        <taxon>Bacteria</taxon>
        <taxon>Bacillati</taxon>
        <taxon>Actinomycetota</taxon>
        <taxon>Actinomycetes</taxon>
        <taxon>Pseudonocardiales</taxon>
        <taxon>Pseudonocardiaceae</taxon>
        <taxon>Saccharopolyspora</taxon>
    </lineage>
</organism>
<protein>
    <submittedName>
        <fullName evidence="2">Uncharacterized protein</fullName>
    </submittedName>
</protein>
<gene>
    <name evidence="2" type="ORF">GCM10020366_55070</name>
</gene>
<dbReference type="EMBL" id="BAAAYK010000038">
    <property type="protein sequence ID" value="GAA3363382.1"/>
    <property type="molecule type" value="Genomic_DNA"/>
</dbReference>
<name>A0ABP6RYJ5_9PSEU</name>
<comment type="caution">
    <text evidence="2">The sequence shown here is derived from an EMBL/GenBank/DDBJ whole genome shotgun (WGS) entry which is preliminary data.</text>
</comment>
<proteinExistence type="predicted"/>
<feature type="compositionally biased region" description="Basic and acidic residues" evidence="1">
    <location>
        <begin position="85"/>
        <end position="95"/>
    </location>
</feature>
<feature type="region of interest" description="Disordered" evidence="1">
    <location>
        <begin position="83"/>
        <end position="109"/>
    </location>
</feature>
<reference evidence="3" key="1">
    <citation type="journal article" date="2019" name="Int. J. Syst. Evol. Microbiol.">
        <title>The Global Catalogue of Microorganisms (GCM) 10K type strain sequencing project: providing services to taxonomists for standard genome sequencing and annotation.</title>
        <authorList>
            <consortium name="The Broad Institute Genomics Platform"/>
            <consortium name="The Broad Institute Genome Sequencing Center for Infectious Disease"/>
            <person name="Wu L."/>
            <person name="Ma J."/>
        </authorList>
    </citation>
    <scope>NUCLEOTIDE SEQUENCE [LARGE SCALE GENOMIC DNA]</scope>
    <source>
        <strain evidence="3">JCM 9687</strain>
    </source>
</reference>
<evidence type="ECO:0000256" key="1">
    <source>
        <dbReference type="SAM" id="MobiDB-lite"/>
    </source>
</evidence>
<dbReference type="RefSeq" id="WP_344930374.1">
    <property type="nucleotide sequence ID" value="NZ_BAAAYK010000038.1"/>
</dbReference>
<dbReference type="Proteomes" id="UP001500483">
    <property type="component" value="Unassembled WGS sequence"/>
</dbReference>
<sequence length="109" mass="11631">MLLSILAGIVVLALFTAVVVALDGSADADRPERGSERLLQLTPGNPAVHYGTPAAFDDGDTCLTDLNGDSRLEFRTGKTTVTLHTTHEPPRDPARLLEPAARQSIRNLA</sequence>